<comment type="similarity">
    <text evidence="3">In the C-terminal section; belongs to the transferase hexapeptide repeat family.</text>
</comment>
<evidence type="ECO:0000256" key="4">
    <source>
        <dbReference type="ARBA" id="ARBA00007947"/>
    </source>
</evidence>
<dbReference type="GO" id="GO:0019134">
    <property type="term" value="F:glucosamine-1-phosphate N-acetyltransferase activity"/>
    <property type="evidence" value="ECO:0007669"/>
    <property type="project" value="UniProtKB-EC"/>
</dbReference>
<dbReference type="InterPro" id="IPR050065">
    <property type="entry name" value="GlmU-like"/>
</dbReference>
<dbReference type="PANTHER" id="PTHR43584">
    <property type="entry name" value="NUCLEOTIDYL TRANSFERASE"/>
    <property type="match status" value="1"/>
</dbReference>
<keyword evidence="8" id="KW-0012">Acyltransferase</keyword>
<comment type="pathway">
    <text evidence="2">Nucleotide-sugar biosynthesis; UDP-N-acetyl-alpha-D-glucosamine biosynthesis; UDP-N-acetyl-alpha-D-glucosamine from N-acetyl-alpha-D-glucosamine 1-phosphate: step 1/1.</text>
</comment>
<evidence type="ECO:0000313" key="13">
    <source>
        <dbReference type="EMBL" id="UJG42381.1"/>
    </source>
</evidence>
<comment type="pathway">
    <text evidence="1">Nucleotide-sugar biosynthesis; UDP-N-acetyl-alpha-D-glucosamine biosynthesis; N-acetyl-alpha-D-glucosamine 1-phosphate from alpha-D-glucosamine 6-phosphate (route II): step 2/2.</text>
</comment>
<evidence type="ECO:0000256" key="6">
    <source>
        <dbReference type="ARBA" id="ARBA00022695"/>
    </source>
</evidence>
<dbReference type="CDD" id="cd05636">
    <property type="entry name" value="LbH_G1P_TT_C_like"/>
    <property type="match status" value="1"/>
</dbReference>
<name>A0A9Y1BP43_9ARCH</name>
<keyword evidence="6" id="KW-0548">Nucleotidyltransferase</keyword>
<accession>A0A9Y1BP43</accession>
<evidence type="ECO:0000259" key="11">
    <source>
        <dbReference type="Pfam" id="PF00483"/>
    </source>
</evidence>
<protein>
    <submittedName>
        <fullName evidence="13">NTP transferase domain-containing protein</fullName>
    </submittedName>
</protein>
<evidence type="ECO:0000256" key="1">
    <source>
        <dbReference type="ARBA" id="ARBA00005166"/>
    </source>
</evidence>
<evidence type="ECO:0000259" key="12">
    <source>
        <dbReference type="Pfam" id="PF25087"/>
    </source>
</evidence>
<dbReference type="Gene3D" id="2.160.10.10">
    <property type="entry name" value="Hexapeptide repeat proteins"/>
    <property type="match status" value="1"/>
</dbReference>
<comment type="catalytic activity">
    <reaction evidence="10">
        <text>N-acetyl-alpha-D-glucosamine 1-phosphate + UTP + H(+) = UDP-N-acetyl-alpha-D-glucosamine + diphosphate</text>
        <dbReference type="Rhea" id="RHEA:13509"/>
        <dbReference type="ChEBI" id="CHEBI:15378"/>
        <dbReference type="ChEBI" id="CHEBI:33019"/>
        <dbReference type="ChEBI" id="CHEBI:46398"/>
        <dbReference type="ChEBI" id="CHEBI:57705"/>
        <dbReference type="ChEBI" id="CHEBI:57776"/>
        <dbReference type="EC" id="2.7.7.23"/>
    </reaction>
</comment>
<dbReference type="GO" id="GO:0003977">
    <property type="term" value="F:UDP-N-acetylglucosamine diphosphorylase activity"/>
    <property type="evidence" value="ECO:0007669"/>
    <property type="project" value="UniProtKB-EC"/>
</dbReference>
<proteinExistence type="inferred from homology"/>
<dbReference type="SUPFAM" id="SSF51161">
    <property type="entry name" value="Trimeric LpxA-like enzymes"/>
    <property type="match status" value="1"/>
</dbReference>
<evidence type="ECO:0000256" key="9">
    <source>
        <dbReference type="ARBA" id="ARBA00048247"/>
    </source>
</evidence>
<dbReference type="InterPro" id="IPR056729">
    <property type="entry name" value="GMPPB_C"/>
</dbReference>
<evidence type="ECO:0000256" key="3">
    <source>
        <dbReference type="ARBA" id="ARBA00007707"/>
    </source>
</evidence>
<evidence type="ECO:0000256" key="7">
    <source>
        <dbReference type="ARBA" id="ARBA00023268"/>
    </source>
</evidence>
<organism evidence="13">
    <name type="scientific">Candidatus Heimdallarchaeum endolithica</name>
    <dbReference type="NCBI Taxonomy" id="2876572"/>
    <lineage>
        <taxon>Archaea</taxon>
        <taxon>Promethearchaeati</taxon>
        <taxon>Candidatus Heimdallarchaeota</taxon>
        <taxon>Candidatus Heimdallarchaeia (ex Rinke et al. 2021) (nom. nud.)</taxon>
        <taxon>Candidatus Heimdallarchaeales</taxon>
        <taxon>Candidatus Heimdallarchaeaceae</taxon>
        <taxon>Candidatus Heimdallarchaeum</taxon>
    </lineage>
</organism>
<sequence>MKAVILAAGKGERLRPLTETTPKPMLKLLGKTIIERQFLALTKAGVKEFIIVTNYMEEKIQEHIASIAPPHTSIIFVHQENVRGTADAFLSVKSYLDDDFFIGLNGDCVYSPQIIEKAIDVLKEKKIGLGGKLVKDTHNYGIIQLDDKYPTAIIEKPPKGEIEEGYANIGIYVLPTEIINILEEMIKQKEISPRGEYEFPTAINKLISHGDYKTALIKVEEKDYWFDIGLPWTLLEANQKLLSLCDEEKEGKIENNVHIEGKVIIKKGAIIRSGVYLQGPVFIDEGADIGPNCYIRKYTYLGKNTRIGNACEVKNSIIYDGTHAGHLSYIGDSIIGENSNFGAGTITANLRLDDRTVKMIIKNERIDSQRRKLGAIIGNNVKTGIGALFMPGVKIGHDTWIGAGTIVNEDVESKMIYYSKPKNIQKGKETNVG</sequence>
<dbReference type="NCBIfam" id="TIGR03992">
    <property type="entry name" value="Arch_glmU"/>
    <property type="match status" value="1"/>
</dbReference>
<dbReference type="Pfam" id="PF00483">
    <property type="entry name" value="NTP_transferase"/>
    <property type="match status" value="1"/>
</dbReference>
<dbReference type="Gene3D" id="3.90.550.10">
    <property type="entry name" value="Spore Coat Polysaccharide Biosynthesis Protein SpsA, Chain A"/>
    <property type="match status" value="1"/>
</dbReference>
<gene>
    <name evidence="13" type="ORF">K9W46_08190</name>
</gene>
<dbReference type="EMBL" id="CP084167">
    <property type="protein sequence ID" value="UJG42381.1"/>
    <property type="molecule type" value="Genomic_DNA"/>
</dbReference>
<evidence type="ECO:0000256" key="5">
    <source>
        <dbReference type="ARBA" id="ARBA00022679"/>
    </source>
</evidence>
<dbReference type="CDD" id="cd04181">
    <property type="entry name" value="NTP_transferase"/>
    <property type="match status" value="1"/>
</dbReference>
<evidence type="ECO:0000256" key="2">
    <source>
        <dbReference type="ARBA" id="ARBA00005208"/>
    </source>
</evidence>
<comment type="catalytic activity">
    <reaction evidence="9">
        <text>alpha-D-glucosamine 1-phosphate + acetyl-CoA = N-acetyl-alpha-D-glucosamine 1-phosphate + CoA + H(+)</text>
        <dbReference type="Rhea" id="RHEA:13725"/>
        <dbReference type="ChEBI" id="CHEBI:15378"/>
        <dbReference type="ChEBI" id="CHEBI:57287"/>
        <dbReference type="ChEBI" id="CHEBI:57288"/>
        <dbReference type="ChEBI" id="CHEBI:57776"/>
        <dbReference type="ChEBI" id="CHEBI:58516"/>
        <dbReference type="EC" id="2.3.1.157"/>
    </reaction>
</comment>
<evidence type="ECO:0000256" key="8">
    <source>
        <dbReference type="ARBA" id="ARBA00023315"/>
    </source>
</evidence>
<dbReference type="InterPro" id="IPR011004">
    <property type="entry name" value="Trimer_LpxA-like_sf"/>
</dbReference>
<dbReference type="InterPro" id="IPR023915">
    <property type="entry name" value="Bifunctiontional_GlmU_arc-type"/>
</dbReference>
<keyword evidence="7" id="KW-0511">Multifunctional enzyme</keyword>
<evidence type="ECO:0000256" key="10">
    <source>
        <dbReference type="ARBA" id="ARBA00048493"/>
    </source>
</evidence>
<reference evidence="13" key="1">
    <citation type="journal article" date="2022" name="Nat. Microbiol.">
        <title>Unique mobile elements and scalable gene flow at the prokaryote-eukaryote boundary revealed by circularized Asgard archaea genomes.</title>
        <authorList>
            <person name="Wu F."/>
            <person name="Speth D.R."/>
            <person name="Philosof A."/>
            <person name="Cremiere A."/>
            <person name="Narayanan A."/>
            <person name="Barco R.A."/>
            <person name="Connon S.A."/>
            <person name="Amend J.P."/>
            <person name="Antoshechkin I.A."/>
            <person name="Orphan V.J."/>
        </authorList>
    </citation>
    <scope>NUCLEOTIDE SEQUENCE</scope>
    <source>
        <strain evidence="13">PR6</strain>
    </source>
</reference>
<comment type="similarity">
    <text evidence="4">In the N-terminal section; belongs to the N-acetylglucosamine-1-phosphate uridyltransferase family.</text>
</comment>
<feature type="domain" description="Mannose-1-phosphate guanyltransferase C-terminal" evidence="12">
    <location>
        <begin position="278"/>
        <end position="381"/>
    </location>
</feature>
<dbReference type="InterPro" id="IPR005835">
    <property type="entry name" value="NTP_transferase_dom"/>
</dbReference>
<feature type="domain" description="Nucleotidyl transferase" evidence="11">
    <location>
        <begin position="2"/>
        <end position="242"/>
    </location>
</feature>
<dbReference type="InterPro" id="IPR029044">
    <property type="entry name" value="Nucleotide-diphossugar_trans"/>
</dbReference>
<dbReference type="AlphaFoldDB" id="A0A9Y1BP43"/>
<keyword evidence="5 13" id="KW-0808">Transferase</keyword>
<dbReference type="Proteomes" id="UP001200513">
    <property type="component" value="Chromosome"/>
</dbReference>
<dbReference type="Pfam" id="PF25087">
    <property type="entry name" value="GMPPB_C"/>
    <property type="match status" value="1"/>
</dbReference>
<dbReference type="SUPFAM" id="SSF53448">
    <property type="entry name" value="Nucleotide-diphospho-sugar transferases"/>
    <property type="match status" value="1"/>
</dbReference>
<dbReference type="PANTHER" id="PTHR43584:SF8">
    <property type="entry name" value="N-ACETYLMURAMATE ALPHA-1-PHOSPHATE URIDYLYLTRANSFERASE"/>
    <property type="match status" value="1"/>
</dbReference>